<evidence type="ECO:0000313" key="2">
    <source>
        <dbReference type="EMBL" id="MBF4374477.1"/>
    </source>
</evidence>
<evidence type="ECO:0000313" key="3">
    <source>
        <dbReference type="Proteomes" id="UP000256923"/>
    </source>
</evidence>
<reference evidence="1 3" key="1">
    <citation type="submission" date="2018-12" db="EMBL/GenBank/DDBJ databases">
        <title>Characterization and Draft Genome of Vibrio anguillarum J360 Marine Pathogen Isolated from an Outbreak in Lumpfish (Cyclopterus lumpus).</title>
        <authorList>
            <person name="Vasquez J.I."/>
            <person name="Cao T."/>
            <person name="Chakraborty S."/>
            <person name="Gnanagobal H."/>
            <person name="Wescot J."/>
            <person name="Boyce D."/>
            <person name="Santander J."/>
        </authorList>
    </citation>
    <scope>NUCLEOTIDE SEQUENCE [LARGE SCALE GENOMIC DNA]</scope>
    <source>
        <strain evidence="1 3">J360</strain>
    </source>
</reference>
<protein>
    <submittedName>
        <fullName evidence="1">Uncharacterized protein</fullName>
    </submittedName>
</protein>
<gene>
    <name evidence="1" type="ORF">DYL72_15705</name>
    <name evidence="2" type="ORF">EAY46_15515</name>
</gene>
<organism evidence="1 3">
    <name type="scientific">Vibrio anguillarum</name>
    <name type="common">Listonella anguillarum</name>
    <dbReference type="NCBI Taxonomy" id="55601"/>
    <lineage>
        <taxon>Bacteria</taxon>
        <taxon>Pseudomonadati</taxon>
        <taxon>Pseudomonadota</taxon>
        <taxon>Gammaproteobacteria</taxon>
        <taxon>Vibrionales</taxon>
        <taxon>Vibrionaceae</taxon>
        <taxon>Vibrio</taxon>
    </lineage>
</organism>
<reference evidence="2 4" key="2">
    <citation type="journal article" date="2021" name="PeerJ">
        <title>Analysis of 44 Vibrio anguillarum genomes reveals high genetic diversity.</title>
        <authorList>
            <person name="Hansen M.J."/>
            <person name="Dalsgaard I."/>
        </authorList>
    </citation>
    <scope>NUCLEOTIDE SEQUENCE [LARGE SCALE GENOMIC DNA]</scope>
    <source>
        <strain evidence="2 4">040915-1/1B</strain>
    </source>
</reference>
<accession>A0A7U6FS67</accession>
<dbReference type="AlphaFoldDB" id="A0A7U6FS67"/>
<sequence>MDQMTVEEKKWLESLKRCFKNKPDSLEVLVHERYVGDNGCRSEIHIMRRGVINESQTEVDDLICYSPAQYSLTYITVDDLAANNHGY</sequence>
<dbReference type="EMBL" id="RDPI01000019">
    <property type="protein sequence ID" value="MBF4374477.1"/>
    <property type="molecule type" value="Genomic_DNA"/>
</dbReference>
<dbReference type="Proteomes" id="UP000256923">
    <property type="component" value="Chromosome 1"/>
</dbReference>
<name>A0A7U6FS67_VIBAN</name>
<proteinExistence type="predicted"/>
<dbReference type="RefSeq" id="WP_116285167.1">
    <property type="nucleotide sequence ID" value="NZ_CP034672.1"/>
</dbReference>
<dbReference type="EMBL" id="CP034672">
    <property type="protein sequence ID" value="AZS26349.1"/>
    <property type="molecule type" value="Genomic_DNA"/>
</dbReference>
<keyword evidence="4" id="KW-1185">Reference proteome</keyword>
<evidence type="ECO:0000313" key="4">
    <source>
        <dbReference type="Proteomes" id="UP000726136"/>
    </source>
</evidence>
<evidence type="ECO:0000313" key="1">
    <source>
        <dbReference type="EMBL" id="AZS26349.1"/>
    </source>
</evidence>
<dbReference type="Proteomes" id="UP000726136">
    <property type="component" value="Unassembled WGS sequence"/>
</dbReference>